<name>A0ACB5SJL6_9PEZI</name>
<gene>
    <name evidence="1" type="primary">g1061</name>
    <name evidence="1" type="ORF">NpPPO83_00001061</name>
</gene>
<protein>
    <submittedName>
        <fullName evidence="1">Uncharacterized protein</fullName>
    </submittedName>
</protein>
<organism evidence="1 2">
    <name type="scientific">Neofusicoccum parvum</name>
    <dbReference type="NCBI Taxonomy" id="310453"/>
    <lineage>
        <taxon>Eukaryota</taxon>
        <taxon>Fungi</taxon>
        <taxon>Dikarya</taxon>
        <taxon>Ascomycota</taxon>
        <taxon>Pezizomycotina</taxon>
        <taxon>Dothideomycetes</taxon>
        <taxon>Dothideomycetes incertae sedis</taxon>
        <taxon>Botryosphaeriales</taxon>
        <taxon>Botryosphaeriaceae</taxon>
        <taxon>Neofusicoccum</taxon>
    </lineage>
</organism>
<reference evidence="1" key="1">
    <citation type="submission" date="2024-09" db="EMBL/GenBank/DDBJ databases">
        <title>Draft Genome Sequences of Neofusicoccum parvum.</title>
        <authorList>
            <person name="Ashida A."/>
            <person name="Camagna M."/>
            <person name="Tanaka A."/>
            <person name="Takemoto D."/>
        </authorList>
    </citation>
    <scope>NUCLEOTIDE SEQUENCE</scope>
    <source>
        <strain evidence="1">PPO83</strain>
    </source>
</reference>
<accession>A0ACB5SJL6</accession>
<dbReference type="Proteomes" id="UP001165186">
    <property type="component" value="Unassembled WGS sequence"/>
</dbReference>
<proteinExistence type="predicted"/>
<comment type="caution">
    <text evidence="1">The sequence shown here is derived from an EMBL/GenBank/DDBJ whole genome shotgun (WGS) entry which is preliminary data.</text>
</comment>
<keyword evidence="2" id="KW-1185">Reference proteome</keyword>
<dbReference type="EMBL" id="BSXG01000114">
    <property type="protein sequence ID" value="GME44415.1"/>
    <property type="molecule type" value="Genomic_DNA"/>
</dbReference>
<evidence type="ECO:0000313" key="2">
    <source>
        <dbReference type="Proteomes" id="UP001165186"/>
    </source>
</evidence>
<evidence type="ECO:0000313" key="1">
    <source>
        <dbReference type="EMBL" id="GME44415.1"/>
    </source>
</evidence>
<sequence length="253" mass="27984">MNRTGIVRAYKSFCDEYGGKNVKTAITKKYGPSGEPYDASKGKAYQNIILRGRSNSDGASCTPTKEQCLDAFAVVTDGCDTNSILNLKRGGGIVRGCARFDLTGTGGADQYKIHFHQKGTELIWTMYNSAGKKLGGPSSLFNKGSIDGIAPQNLFIKMSNPETPELATFDLQYASAPKQHWWYTGSIERNPTKENAYNTKMYFCDNVIDQSKPGAWKKLNGGGGYEREFDCYFAAWKNPDDVNNWGYQVSGYE</sequence>